<keyword evidence="2" id="KW-0326">Glycosidase</keyword>
<dbReference type="InterPro" id="IPR000322">
    <property type="entry name" value="Glyco_hydro_31_TIM"/>
</dbReference>
<evidence type="ECO:0000259" key="3">
    <source>
        <dbReference type="Pfam" id="PF01055"/>
    </source>
</evidence>
<feature type="domain" description="Glycosyl hydrolase family 31 C-terminal" evidence="4">
    <location>
        <begin position="584"/>
        <end position="670"/>
    </location>
</feature>
<protein>
    <submittedName>
        <fullName evidence="5">Alpha-D-xyloside xylohydrolase</fullName>
    </submittedName>
</protein>
<dbReference type="InterPro" id="IPR011013">
    <property type="entry name" value="Gal_mutarotase_sf_dom"/>
</dbReference>
<evidence type="ECO:0000256" key="1">
    <source>
        <dbReference type="ARBA" id="ARBA00007806"/>
    </source>
</evidence>
<dbReference type="Gene3D" id="2.60.40.1180">
    <property type="entry name" value="Golgi alpha-mannosidase II"/>
    <property type="match status" value="1"/>
</dbReference>
<dbReference type="SUPFAM" id="SSF74650">
    <property type="entry name" value="Galactose mutarotase-like"/>
    <property type="match status" value="1"/>
</dbReference>
<organism evidence="5 6">
    <name type="scientific">Paralcaligenes ureilyticus</name>
    <dbReference type="NCBI Taxonomy" id="627131"/>
    <lineage>
        <taxon>Bacteria</taxon>
        <taxon>Pseudomonadati</taxon>
        <taxon>Pseudomonadota</taxon>
        <taxon>Betaproteobacteria</taxon>
        <taxon>Burkholderiales</taxon>
        <taxon>Alcaligenaceae</taxon>
        <taxon>Paralcaligenes</taxon>
    </lineage>
</organism>
<dbReference type="SUPFAM" id="SSF51011">
    <property type="entry name" value="Glycosyl hydrolase domain"/>
    <property type="match status" value="1"/>
</dbReference>
<accession>A0A4R3M9U5</accession>
<dbReference type="InterPro" id="IPR048395">
    <property type="entry name" value="Glyco_hydro_31_C"/>
</dbReference>
<dbReference type="GO" id="GO:0005975">
    <property type="term" value="P:carbohydrate metabolic process"/>
    <property type="evidence" value="ECO:0007669"/>
    <property type="project" value="InterPro"/>
</dbReference>
<dbReference type="GO" id="GO:0030246">
    <property type="term" value="F:carbohydrate binding"/>
    <property type="evidence" value="ECO:0007669"/>
    <property type="project" value="InterPro"/>
</dbReference>
<dbReference type="Pfam" id="PF21365">
    <property type="entry name" value="Glyco_hydro_31_3rd"/>
    <property type="match status" value="1"/>
</dbReference>
<gene>
    <name evidence="5" type="ORF">EDC26_10330</name>
</gene>
<dbReference type="AlphaFoldDB" id="A0A4R3M9U5"/>
<reference evidence="5 6" key="1">
    <citation type="submission" date="2019-03" db="EMBL/GenBank/DDBJ databases">
        <title>Genomic Encyclopedia of Type Strains, Phase IV (KMG-IV): sequencing the most valuable type-strain genomes for metagenomic binning, comparative biology and taxonomic classification.</title>
        <authorList>
            <person name="Goeker M."/>
        </authorList>
    </citation>
    <scope>NUCLEOTIDE SEQUENCE [LARGE SCALE GENOMIC DNA]</scope>
    <source>
        <strain evidence="5 6">DSM 24591</strain>
    </source>
</reference>
<dbReference type="InterPro" id="IPR051816">
    <property type="entry name" value="Glycosyl_Hydrolase_31"/>
</dbReference>
<comment type="caution">
    <text evidence="5">The sequence shown here is derived from an EMBL/GenBank/DDBJ whole genome shotgun (WGS) entry which is preliminary data.</text>
</comment>
<dbReference type="CDD" id="cd14752">
    <property type="entry name" value="GH31_N"/>
    <property type="match status" value="1"/>
</dbReference>
<proteinExistence type="inferred from homology"/>
<dbReference type="InterPro" id="IPR013780">
    <property type="entry name" value="Glyco_hydro_b"/>
</dbReference>
<dbReference type="Gene3D" id="3.20.20.80">
    <property type="entry name" value="Glycosidases"/>
    <property type="match status" value="1"/>
</dbReference>
<comment type="similarity">
    <text evidence="1 2">Belongs to the glycosyl hydrolase 31 family.</text>
</comment>
<evidence type="ECO:0000259" key="4">
    <source>
        <dbReference type="Pfam" id="PF21365"/>
    </source>
</evidence>
<feature type="domain" description="Glycoside hydrolase family 31 TIM barrel" evidence="3">
    <location>
        <begin position="257"/>
        <end position="573"/>
    </location>
</feature>
<dbReference type="EMBL" id="SMAJ01000003">
    <property type="protein sequence ID" value="TCT09413.1"/>
    <property type="molecule type" value="Genomic_DNA"/>
</dbReference>
<sequence>MLFGREPEDCAVPPKSDPAHVTQLTSLKFRTVKSTRADFSIDDLLLQVEAHAPGVYRLRCAESKVLLDDKPGARSRAHAEMLLARQEPAGELVVSSVAPPDPQGWRLTQGDIVLEIDTDPFQFALYRGEHCVLRSEFCAALGRRVAGDVCTWRLGLELDCDEALYGLGETSNDLDRRGEHLVSDQPQARALPLVWSPAGWGLYVNTLGRVEHDLAATDPDTYAVSLQDRIFDVFLFVGEPVEILNQYSALTGRAGQPGLWPMGVWLDQAPGLSIDSVLETVEQFRADGLGLDVVRLAAPAVCGFQADKAVFEWDTRRVPAARTMLTRFQALNMQVAAPTFPGVLADTALFNEWEDRGWLLTNDADGSAHRFAGNAMTAGRRFGLLDLTHKDVYKAWSERQRQLVDEGLGAPDCDAQLDIPDGITARGGESGATLRTLYPLLARRALFDAVAGHKTPQEGVVCSTDLFPALQRFPWQMGPRVPNTWAGLEHTLRCALSLGASGVPVQMHGLGSAGHPVASMTPELYIRWLATNVFSANFSFQGVPALLPQAFDARTRELVQHWLQWRYRLIPYVLGIIEDSVRTGLPVQRSMALAFPADTLAHAWDTQYLFGPALLVAPALHEGRDIKVYLPKGDAWWDLNTGWRYEGGTTWTVEAGLDTLPIFGREGHMLCLGPTAQSTGEFNSARILDEVWMFGMPEHSPVVMRNKIRVMQMQGSSYIKGLEGLRILPSEGLEVKRRGAEVRISRAR</sequence>
<evidence type="ECO:0000313" key="5">
    <source>
        <dbReference type="EMBL" id="TCT09413.1"/>
    </source>
</evidence>
<keyword evidence="6" id="KW-1185">Reference proteome</keyword>
<keyword evidence="2 5" id="KW-0378">Hydrolase</keyword>
<dbReference type="Gene3D" id="2.60.40.1760">
    <property type="entry name" value="glycosyl hydrolase (family 31)"/>
    <property type="match status" value="1"/>
</dbReference>
<dbReference type="PANTHER" id="PTHR43863">
    <property type="entry name" value="HYDROLASE, PUTATIVE (AFU_ORTHOLOGUE AFUA_1G03140)-RELATED"/>
    <property type="match status" value="1"/>
</dbReference>
<dbReference type="GO" id="GO:0004553">
    <property type="term" value="F:hydrolase activity, hydrolyzing O-glycosyl compounds"/>
    <property type="evidence" value="ECO:0007669"/>
    <property type="project" value="InterPro"/>
</dbReference>
<dbReference type="InterPro" id="IPR017853">
    <property type="entry name" value="GH"/>
</dbReference>
<dbReference type="SUPFAM" id="SSF51445">
    <property type="entry name" value="(Trans)glycosidases"/>
    <property type="match status" value="1"/>
</dbReference>
<evidence type="ECO:0000313" key="6">
    <source>
        <dbReference type="Proteomes" id="UP000295525"/>
    </source>
</evidence>
<evidence type="ECO:0000256" key="2">
    <source>
        <dbReference type="RuleBase" id="RU361185"/>
    </source>
</evidence>
<name>A0A4R3M9U5_9BURK</name>
<dbReference type="PANTHER" id="PTHR43863:SF2">
    <property type="entry name" value="MALTASE-GLUCOAMYLASE"/>
    <property type="match status" value="1"/>
</dbReference>
<dbReference type="Pfam" id="PF01055">
    <property type="entry name" value="Glyco_hydro_31_2nd"/>
    <property type="match status" value="1"/>
</dbReference>
<dbReference type="Proteomes" id="UP000295525">
    <property type="component" value="Unassembled WGS sequence"/>
</dbReference>